<evidence type="ECO:0000256" key="2">
    <source>
        <dbReference type="ARBA" id="ARBA00022649"/>
    </source>
</evidence>
<dbReference type="AlphaFoldDB" id="A0A7Y7IHS6"/>
<protein>
    <submittedName>
        <fullName evidence="3">Type II toxin-antitoxin system RelE/ParE family toxin</fullName>
    </submittedName>
</protein>
<dbReference type="PANTHER" id="PTHR35601:SF1">
    <property type="entry name" value="TOXIN RELE"/>
    <property type="match status" value="1"/>
</dbReference>
<comment type="similarity">
    <text evidence="1">Belongs to the RelE toxin family.</text>
</comment>
<dbReference type="SUPFAM" id="SSF143011">
    <property type="entry name" value="RelE-like"/>
    <property type="match status" value="1"/>
</dbReference>
<keyword evidence="4" id="KW-1185">Reference proteome</keyword>
<dbReference type="InterPro" id="IPR007712">
    <property type="entry name" value="RelE/ParE_toxin"/>
</dbReference>
<evidence type="ECO:0000313" key="4">
    <source>
        <dbReference type="Proteomes" id="UP000543556"/>
    </source>
</evidence>
<dbReference type="InterPro" id="IPR035093">
    <property type="entry name" value="RelE/ParE_toxin_dom_sf"/>
</dbReference>
<accession>A0A7Y7IHS6</accession>
<dbReference type="PANTHER" id="PTHR35601">
    <property type="entry name" value="TOXIN RELE"/>
    <property type="match status" value="1"/>
</dbReference>
<dbReference type="RefSeq" id="WP_176635456.1">
    <property type="nucleotide sequence ID" value="NZ_JAAMFM010000019.1"/>
</dbReference>
<sequence>MTSPCHVETTAEFDREYKKLDRAVQKRVMAYLEESETLDDPRQRGKGLAANHSGVRRYRVGDYRILAQITDSTFTVLAIRVGHRRDIY</sequence>
<organism evidence="3 4">
    <name type="scientific">Arthrobacter wenxiniae</name>
    <dbReference type="NCBI Taxonomy" id="2713570"/>
    <lineage>
        <taxon>Bacteria</taxon>
        <taxon>Bacillati</taxon>
        <taxon>Actinomycetota</taxon>
        <taxon>Actinomycetes</taxon>
        <taxon>Micrococcales</taxon>
        <taxon>Micrococcaceae</taxon>
        <taxon>Arthrobacter</taxon>
    </lineage>
</organism>
<dbReference type="EMBL" id="JAAMFM010000019">
    <property type="protein sequence ID" value="NVM95729.1"/>
    <property type="molecule type" value="Genomic_DNA"/>
</dbReference>
<dbReference type="NCBIfam" id="TIGR02385">
    <property type="entry name" value="RelE_StbE"/>
    <property type="match status" value="1"/>
</dbReference>
<comment type="caution">
    <text evidence="3">The sequence shown here is derived from an EMBL/GenBank/DDBJ whole genome shotgun (WGS) entry which is preliminary data.</text>
</comment>
<reference evidence="3 4" key="1">
    <citation type="submission" date="2020-02" db="EMBL/GenBank/DDBJ databases">
        <title>Genome sequence of strain AETb3-4.</title>
        <authorList>
            <person name="Gao J."/>
            <person name="Zhang X."/>
        </authorList>
    </citation>
    <scope>NUCLEOTIDE SEQUENCE [LARGE SCALE GENOMIC DNA]</scope>
    <source>
        <strain evidence="3 4">AETb3-4</strain>
    </source>
</reference>
<dbReference type="Proteomes" id="UP000543556">
    <property type="component" value="Unassembled WGS sequence"/>
</dbReference>
<proteinExistence type="inferred from homology"/>
<evidence type="ECO:0000313" key="3">
    <source>
        <dbReference type="EMBL" id="NVM95729.1"/>
    </source>
</evidence>
<dbReference type="Gene3D" id="3.30.2310.20">
    <property type="entry name" value="RelE-like"/>
    <property type="match status" value="1"/>
</dbReference>
<dbReference type="Pfam" id="PF05016">
    <property type="entry name" value="ParE_toxin"/>
    <property type="match status" value="1"/>
</dbReference>
<evidence type="ECO:0000256" key="1">
    <source>
        <dbReference type="ARBA" id="ARBA00006226"/>
    </source>
</evidence>
<keyword evidence="2" id="KW-1277">Toxin-antitoxin system</keyword>
<name>A0A7Y7IHS6_9MICC</name>
<gene>
    <name evidence="3" type="ORF">G6034_12565</name>
</gene>